<organism evidence="7 8">
    <name type="scientific">Brachybacterium equifaecis</name>
    <dbReference type="NCBI Taxonomy" id="2910770"/>
    <lineage>
        <taxon>Bacteria</taxon>
        <taxon>Bacillati</taxon>
        <taxon>Actinomycetota</taxon>
        <taxon>Actinomycetes</taxon>
        <taxon>Micrococcales</taxon>
        <taxon>Dermabacteraceae</taxon>
        <taxon>Brachybacterium</taxon>
    </lineage>
</organism>
<sequence>MSTTHLSPALPDPADQSADLVIRARGLERRYGTGRTAHLAVAGIDLSILRGELFALLGTNGAGKTSTLEMLEGLARPTGGTLAVLGGDPFRDRRSIRPRQGLMLQTGGFPADLTAREALAMWCSTLTRARPVADLLEDVELAHRASTRISSLSGGEVRRLDLACAIAGDPELLFLDEPTTGLDPESRARAQHLISGLRERGTTIVLTTHYLDEAEALADRIAIMHRGRIEREGDLAEVIAGHPARIRFTARADIPALPQLAGAAQQVNSRGAAAVEISTDRLQEDLGELLAWASRHDLALQDLDARAPSLESVFLGIADDTPADSSEGISR</sequence>
<name>A0ABT0QZV2_9MICO</name>
<feature type="domain" description="ABC transporter" evidence="6">
    <location>
        <begin position="22"/>
        <end position="251"/>
    </location>
</feature>
<dbReference type="EMBL" id="JAKNCJ010000002">
    <property type="protein sequence ID" value="MCL6423182.1"/>
    <property type="molecule type" value="Genomic_DNA"/>
</dbReference>
<evidence type="ECO:0000256" key="4">
    <source>
        <dbReference type="ARBA" id="ARBA00022840"/>
    </source>
</evidence>
<evidence type="ECO:0000256" key="1">
    <source>
        <dbReference type="ARBA" id="ARBA00004202"/>
    </source>
</evidence>
<dbReference type="InterPro" id="IPR003439">
    <property type="entry name" value="ABC_transporter-like_ATP-bd"/>
</dbReference>
<evidence type="ECO:0000256" key="2">
    <source>
        <dbReference type="ARBA" id="ARBA00022448"/>
    </source>
</evidence>
<evidence type="ECO:0000256" key="3">
    <source>
        <dbReference type="ARBA" id="ARBA00022741"/>
    </source>
</evidence>
<keyword evidence="2" id="KW-0813">Transport</keyword>
<protein>
    <submittedName>
        <fullName evidence="7">ABC transporter ATP-binding protein</fullName>
    </submittedName>
</protein>
<dbReference type="SMART" id="SM00382">
    <property type="entry name" value="AAA"/>
    <property type="match status" value="1"/>
</dbReference>
<keyword evidence="8" id="KW-1185">Reference proteome</keyword>
<reference evidence="7" key="1">
    <citation type="submission" date="2022-02" db="EMBL/GenBank/DDBJ databases">
        <authorList>
            <person name="Lee M."/>
            <person name="Kim S.-J."/>
            <person name="Jung M.-Y."/>
        </authorList>
    </citation>
    <scope>NUCLEOTIDE SEQUENCE</scope>
    <source>
        <strain evidence="7">JHP9</strain>
    </source>
</reference>
<keyword evidence="3" id="KW-0547">Nucleotide-binding</keyword>
<evidence type="ECO:0000259" key="6">
    <source>
        <dbReference type="PROSITE" id="PS50893"/>
    </source>
</evidence>
<proteinExistence type="predicted"/>
<dbReference type="InterPro" id="IPR003593">
    <property type="entry name" value="AAA+_ATPase"/>
</dbReference>
<gene>
    <name evidence="7" type="ORF">Bequi_07260</name>
</gene>
<dbReference type="CDD" id="cd03230">
    <property type="entry name" value="ABC_DR_subfamily_A"/>
    <property type="match status" value="1"/>
</dbReference>
<evidence type="ECO:0000313" key="7">
    <source>
        <dbReference type="EMBL" id="MCL6423182.1"/>
    </source>
</evidence>
<dbReference type="RefSeq" id="WP_249737271.1">
    <property type="nucleotide sequence ID" value="NZ_JAKNCJ010000002.1"/>
</dbReference>
<evidence type="ECO:0000256" key="5">
    <source>
        <dbReference type="ARBA" id="ARBA00023251"/>
    </source>
</evidence>
<dbReference type="PROSITE" id="PS50893">
    <property type="entry name" value="ABC_TRANSPORTER_2"/>
    <property type="match status" value="1"/>
</dbReference>
<dbReference type="InterPro" id="IPR027417">
    <property type="entry name" value="P-loop_NTPase"/>
</dbReference>
<comment type="caution">
    <text evidence="7">The sequence shown here is derived from an EMBL/GenBank/DDBJ whole genome shotgun (WGS) entry which is preliminary data.</text>
</comment>
<dbReference type="Proteomes" id="UP001203761">
    <property type="component" value="Unassembled WGS sequence"/>
</dbReference>
<accession>A0ABT0QZV2</accession>
<dbReference type="PANTHER" id="PTHR42711:SF16">
    <property type="entry name" value="ABC TRANSPORTER ATP-BINDING PROTEIN"/>
    <property type="match status" value="1"/>
</dbReference>
<keyword evidence="4 7" id="KW-0067">ATP-binding</keyword>
<dbReference type="InterPro" id="IPR050763">
    <property type="entry name" value="ABC_transporter_ATP-binding"/>
</dbReference>
<dbReference type="SUPFAM" id="SSF52540">
    <property type="entry name" value="P-loop containing nucleoside triphosphate hydrolases"/>
    <property type="match status" value="1"/>
</dbReference>
<dbReference type="PANTHER" id="PTHR42711">
    <property type="entry name" value="ABC TRANSPORTER ATP-BINDING PROTEIN"/>
    <property type="match status" value="1"/>
</dbReference>
<dbReference type="Pfam" id="PF00005">
    <property type="entry name" value="ABC_tran"/>
    <property type="match status" value="1"/>
</dbReference>
<dbReference type="Gene3D" id="3.40.50.300">
    <property type="entry name" value="P-loop containing nucleotide triphosphate hydrolases"/>
    <property type="match status" value="1"/>
</dbReference>
<comment type="subcellular location">
    <subcellularLocation>
        <location evidence="1">Cell membrane</location>
        <topology evidence="1">Peripheral membrane protein</topology>
    </subcellularLocation>
</comment>
<dbReference type="GO" id="GO:0005524">
    <property type="term" value="F:ATP binding"/>
    <property type="evidence" value="ECO:0007669"/>
    <property type="project" value="UniProtKB-KW"/>
</dbReference>
<keyword evidence="5" id="KW-0046">Antibiotic resistance</keyword>
<evidence type="ECO:0000313" key="8">
    <source>
        <dbReference type="Proteomes" id="UP001203761"/>
    </source>
</evidence>